<name>G7DZ34_MIXOS</name>
<proteinExistence type="predicted"/>
<gene>
    <name evidence="2" type="primary">Mo02501</name>
    <name evidence="2" type="ORF">E5Q_02501</name>
</gene>
<dbReference type="AlphaFoldDB" id="G7DZ34"/>
<feature type="chain" id="PRO_5009955657" description="Extracellular membrane protein CFEM domain-containing protein" evidence="1">
    <location>
        <begin position="21"/>
        <end position="223"/>
    </location>
</feature>
<organism evidence="2 3">
    <name type="scientific">Mixia osmundae (strain CBS 9802 / IAM 14324 / JCM 22182 / KY 12970)</name>
    <dbReference type="NCBI Taxonomy" id="764103"/>
    <lineage>
        <taxon>Eukaryota</taxon>
        <taxon>Fungi</taxon>
        <taxon>Dikarya</taxon>
        <taxon>Basidiomycota</taxon>
        <taxon>Pucciniomycotina</taxon>
        <taxon>Mixiomycetes</taxon>
        <taxon>Mixiales</taxon>
        <taxon>Mixiaceae</taxon>
        <taxon>Mixia</taxon>
    </lineage>
</organism>
<dbReference type="Proteomes" id="UP000009131">
    <property type="component" value="Unassembled WGS sequence"/>
</dbReference>
<dbReference type="InParanoid" id="G7DZ34"/>
<evidence type="ECO:0000256" key="1">
    <source>
        <dbReference type="SAM" id="SignalP"/>
    </source>
</evidence>
<evidence type="ECO:0000313" key="2">
    <source>
        <dbReference type="EMBL" id="GAA95844.1"/>
    </source>
</evidence>
<accession>G7DZ34</accession>
<feature type="signal peptide" evidence="1">
    <location>
        <begin position="1"/>
        <end position="20"/>
    </location>
</feature>
<protein>
    <recommendedName>
        <fullName evidence="4">Extracellular membrane protein CFEM domain-containing protein</fullName>
    </recommendedName>
</protein>
<dbReference type="RefSeq" id="XP_014566841.1">
    <property type="nucleotide sequence ID" value="XM_014711355.1"/>
</dbReference>
<evidence type="ECO:0000313" key="3">
    <source>
        <dbReference type="Proteomes" id="UP000009131"/>
    </source>
</evidence>
<comment type="caution">
    <text evidence="2">The sequence shown here is derived from an EMBL/GenBank/DDBJ whole genome shotgun (WGS) entry which is preliminary data.</text>
</comment>
<reference evidence="2 3" key="1">
    <citation type="journal article" date="2011" name="J. Gen. Appl. Microbiol.">
        <title>Draft genome sequencing of the enigmatic basidiomycete Mixia osmundae.</title>
        <authorList>
            <person name="Nishida H."/>
            <person name="Nagatsuka Y."/>
            <person name="Sugiyama J."/>
        </authorList>
    </citation>
    <scope>NUCLEOTIDE SEQUENCE [LARGE SCALE GENOMIC DNA]</scope>
    <source>
        <strain evidence="3">CBS 9802 / IAM 14324 / JCM 22182 / KY 12970</strain>
    </source>
</reference>
<sequence>MSIKSAVVFLSFSSLSAVVAPPSPPASRCYGLTANACVARCSFHDSGHTFACLSPGVEHTRIVVSPSRYVTTGMMCAIRSRPFYRPAQCTNRQWVSDPSQSYARFDLSMPARLLSLEPDPDDEAFAAILQECCVTDWTLGLRASFSPVRQFSMIQNDINVLCGPSLSAASPAYCRDHFVADSKPSAPCSLEAHPSAQSERSIVGSCSPMAQDLTLESWRDDYD</sequence>
<keyword evidence="1" id="KW-0732">Signal</keyword>
<dbReference type="HOGENOM" id="CLU_1240408_0_0_1"/>
<evidence type="ECO:0008006" key="4">
    <source>
        <dbReference type="Google" id="ProtNLM"/>
    </source>
</evidence>
<dbReference type="EMBL" id="BABT02000067">
    <property type="protein sequence ID" value="GAA95844.1"/>
    <property type="molecule type" value="Genomic_DNA"/>
</dbReference>
<reference evidence="2 3" key="2">
    <citation type="journal article" date="2012" name="Open Biol.">
        <title>Characteristics of nucleosomes and linker DNA regions on the genome of the basidiomycete Mixia osmundae revealed by mono- and dinucleosome mapping.</title>
        <authorList>
            <person name="Nishida H."/>
            <person name="Kondo S."/>
            <person name="Matsumoto T."/>
            <person name="Suzuki Y."/>
            <person name="Yoshikawa H."/>
            <person name="Taylor T.D."/>
            <person name="Sugiyama J."/>
        </authorList>
    </citation>
    <scope>NUCLEOTIDE SEQUENCE [LARGE SCALE GENOMIC DNA]</scope>
    <source>
        <strain evidence="3">CBS 9802 / IAM 14324 / JCM 22182 / KY 12970</strain>
    </source>
</reference>
<keyword evidence="3" id="KW-1185">Reference proteome</keyword>